<feature type="region of interest" description="Disordered" evidence="14">
    <location>
        <begin position="791"/>
        <end position="813"/>
    </location>
</feature>
<dbReference type="GO" id="GO:0005737">
    <property type="term" value="C:cytoplasm"/>
    <property type="evidence" value="ECO:0007669"/>
    <property type="project" value="UniProtKB-SubCell"/>
</dbReference>
<dbReference type="PROSITE" id="PS50893">
    <property type="entry name" value="ABC_TRANSPORTER_2"/>
    <property type="match status" value="2"/>
</dbReference>
<dbReference type="OrthoDB" id="9809851at2"/>
<keyword evidence="10" id="KW-0234">DNA repair</keyword>
<proteinExistence type="inferred from homology"/>
<dbReference type="GO" id="GO:0016887">
    <property type="term" value="F:ATP hydrolysis activity"/>
    <property type="evidence" value="ECO:0007669"/>
    <property type="project" value="InterPro"/>
</dbReference>
<comment type="caution">
    <text evidence="16">The sequence shown here is derived from an EMBL/GenBank/DDBJ whole genome shotgun (WGS) entry which is preliminary data.</text>
</comment>
<evidence type="ECO:0000313" key="17">
    <source>
        <dbReference type="EMBL" id="SEU38907.1"/>
    </source>
</evidence>
<reference evidence="16 19" key="2">
    <citation type="submission" date="2019-07" db="EMBL/GenBank/DDBJ databases">
        <title>Whole genome shotgun sequence of Myxococcus fulvus NBRC 100333.</title>
        <authorList>
            <person name="Hosoyama A."/>
            <person name="Uohara A."/>
            <person name="Ohji S."/>
            <person name="Ichikawa N."/>
        </authorList>
    </citation>
    <scope>NUCLEOTIDE SEQUENCE [LARGE SCALE GENOMIC DNA]</scope>
    <source>
        <strain evidence="16 19">NBRC 100333</strain>
    </source>
</reference>
<dbReference type="Gene3D" id="3.40.50.300">
    <property type="entry name" value="P-loop containing nucleotide triphosphate hydrolases"/>
    <property type="match status" value="2"/>
</dbReference>
<evidence type="ECO:0000256" key="2">
    <source>
        <dbReference type="ARBA" id="ARBA00022490"/>
    </source>
</evidence>
<comment type="similarity">
    <text evidence="11">Belongs to the ABC transporter superfamily. UvrA family.</text>
</comment>
<dbReference type="EMBL" id="FOIB01000013">
    <property type="protein sequence ID" value="SEU38907.1"/>
    <property type="molecule type" value="Genomic_DNA"/>
</dbReference>
<gene>
    <name evidence="16" type="ORF">MFU01_69890</name>
    <name evidence="17" type="ORF">SAMN05443572_113245</name>
</gene>
<dbReference type="InterPro" id="IPR003439">
    <property type="entry name" value="ABC_transporter-like_ATP-bd"/>
</dbReference>
<evidence type="ECO:0000256" key="11">
    <source>
        <dbReference type="ARBA" id="ARBA00038000"/>
    </source>
</evidence>
<dbReference type="GO" id="GO:0006281">
    <property type="term" value="P:DNA repair"/>
    <property type="evidence" value="ECO:0007669"/>
    <property type="project" value="UniProtKB-KW"/>
</dbReference>
<evidence type="ECO:0000259" key="15">
    <source>
        <dbReference type="PROSITE" id="PS50893"/>
    </source>
</evidence>
<dbReference type="SUPFAM" id="SSF52540">
    <property type="entry name" value="P-loop containing nucleoside triphosphate hydrolases"/>
    <property type="match status" value="2"/>
</dbReference>
<evidence type="ECO:0000256" key="1">
    <source>
        <dbReference type="ARBA" id="ARBA00004496"/>
    </source>
</evidence>
<dbReference type="Gene3D" id="1.10.8.280">
    <property type="entry name" value="ABC transporter ATPase domain-like"/>
    <property type="match status" value="1"/>
</dbReference>
<evidence type="ECO:0000256" key="3">
    <source>
        <dbReference type="ARBA" id="ARBA00022737"/>
    </source>
</evidence>
<dbReference type="GO" id="GO:0003677">
    <property type="term" value="F:DNA binding"/>
    <property type="evidence" value="ECO:0007669"/>
    <property type="project" value="UniProtKB-KW"/>
</dbReference>
<keyword evidence="6" id="KW-0228">DNA excision</keyword>
<dbReference type="GO" id="GO:0005524">
    <property type="term" value="F:ATP binding"/>
    <property type="evidence" value="ECO:0007669"/>
    <property type="project" value="UniProtKB-KW"/>
</dbReference>
<evidence type="ECO:0000313" key="16">
    <source>
        <dbReference type="EMBL" id="GEN11952.1"/>
    </source>
</evidence>
<feature type="domain" description="ABC transporter" evidence="15">
    <location>
        <begin position="13"/>
        <end position="471"/>
    </location>
</feature>
<keyword evidence="4" id="KW-0547">Nucleotide-binding</keyword>
<organism evidence="16 19">
    <name type="scientific">Myxococcus fulvus</name>
    <dbReference type="NCBI Taxonomy" id="33"/>
    <lineage>
        <taxon>Bacteria</taxon>
        <taxon>Pseudomonadati</taxon>
        <taxon>Myxococcota</taxon>
        <taxon>Myxococcia</taxon>
        <taxon>Myxococcales</taxon>
        <taxon>Cystobacterineae</taxon>
        <taxon>Myxococcaceae</taxon>
        <taxon>Myxococcus</taxon>
    </lineage>
</organism>
<dbReference type="STRING" id="1334629.MFUL124B02_10975"/>
<keyword evidence="7" id="KW-0067">ATP-binding</keyword>
<evidence type="ECO:0000313" key="19">
    <source>
        <dbReference type="Proteomes" id="UP000321514"/>
    </source>
</evidence>
<dbReference type="AlphaFoldDB" id="A0A511TEX5"/>
<evidence type="ECO:0000256" key="7">
    <source>
        <dbReference type="ARBA" id="ARBA00022840"/>
    </source>
</evidence>
<feature type="compositionally biased region" description="Gly residues" evidence="14">
    <location>
        <begin position="791"/>
        <end position="801"/>
    </location>
</feature>
<evidence type="ECO:0000256" key="8">
    <source>
        <dbReference type="ARBA" id="ARBA00022881"/>
    </source>
</evidence>
<evidence type="ECO:0000256" key="9">
    <source>
        <dbReference type="ARBA" id="ARBA00023125"/>
    </source>
</evidence>
<dbReference type="InterPro" id="IPR027417">
    <property type="entry name" value="P-loop_NTPase"/>
</dbReference>
<evidence type="ECO:0000256" key="10">
    <source>
        <dbReference type="ARBA" id="ARBA00023204"/>
    </source>
</evidence>
<evidence type="ECO:0000256" key="12">
    <source>
        <dbReference type="ARBA" id="ARBA00039316"/>
    </source>
</evidence>
<evidence type="ECO:0000256" key="6">
    <source>
        <dbReference type="ARBA" id="ARBA00022769"/>
    </source>
</evidence>
<keyword evidence="2" id="KW-0963">Cytoplasm</keyword>
<keyword evidence="3" id="KW-0677">Repeat</keyword>
<protein>
    <recommendedName>
        <fullName evidence="12">UvrABC system protein A</fullName>
    </recommendedName>
    <alternativeName>
        <fullName evidence="13">Excinuclease ABC subunit A</fullName>
    </alternativeName>
</protein>
<dbReference type="EMBL" id="BJXR01000052">
    <property type="protein sequence ID" value="GEN11952.1"/>
    <property type="molecule type" value="Genomic_DNA"/>
</dbReference>
<feature type="domain" description="ABC transporter" evidence="15">
    <location>
        <begin position="485"/>
        <end position="778"/>
    </location>
</feature>
<keyword evidence="18" id="KW-1185">Reference proteome</keyword>
<keyword evidence="8" id="KW-0267">Excision nuclease</keyword>
<dbReference type="Proteomes" id="UP000183760">
    <property type="component" value="Unassembled WGS sequence"/>
</dbReference>
<sequence length="813" mass="86660">MTEPKHSTPAHPADRHDLIRVRGARENNLKDVSVELPKRRLTVFTGVSGSGKSSLVFGTIAAESQRMINETYSAFVQGFMPSLGRPEVDVLEGLTTAIIVDQERMGANSRSTVGTATDANARLRVLFSRLGKPHIGSSNAFSFNIPSARASGQITVDKGEGQVEERVVTISGGMCPRCEGMGSVTDIDLGQLYDDSKSLNEGALTIPGYNADGWQVRIYANSGFLDPDKPIRKYTKKELEDFLYKEPTKVKFESMNLTYEGLVPRIQKSFLSKDKEAMQPHIRAFVERAVTFTPCPECGGTRLNAAARSSKVKGINIAEACSMQVSDLAEWVRGLNEPSVAPLLATLRQTLDSFVEIGLGYLSLDRPSGTLSGGESQRIQMIRHLGSSLTDVTYVFDEPTVGLHPHDIQRMNDLLLRLRDKGNTVLVVEHKPEVIEIADHVVDIGPGAGTAGGAVVFEGTVEGLRASDTLTGRHLGYRASLKPSVRKPSGTLKVRGAKAHNLRGVDVDIPLGVLVVVTGVAGSGKSSLIHGSVSGREGVVTVDQSAIRGSRRSNPATYTGLLEPIRKAFAKANGVKPTLFSANSEGACPTCNGAGVIYTDLAMMAGVSTLCEECEGKRFQAAVLEYRLGALNIAEVLDLPVKDAATFFGSKEARTPAAHEILKRMNDVGLGYLRLGQPLTTLSGGERQRLKLATHMGEEGGVYVLDEPTTGLHLADVENLLGLLDRLVDSGKSVIVIEHHQAVMAHADWIIDLGPGAGHDGGTVVFQGPPTDLVSAKATLTGQHLAAYVGGASGGKVGGGKPEASRGRAARRS</sequence>
<evidence type="ECO:0000256" key="13">
    <source>
        <dbReference type="ARBA" id="ARBA00042156"/>
    </source>
</evidence>
<dbReference type="PANTHER" id="PTHR43152">
    <property type="entry name" value="UVRABC SYSTEM PROTEIN A"/>
    <property type="match status" value="1"/>
</dbReference>
<keyword evidence="5" id="KW-0227">DNA damage</keyword>
<comment type="subcellular location">
    <subcellularLocation>
        <location evidence="1">Cytoplasm</location>
    </subcellularLocation>
</comment>
<dbReference type="Proteomes" id="UP000321514">
    <property type="component" value="Unassembled WGS sequence"/>
</dbReference>
<evidence type="ECO:0000313" key="18">
    <source>
        <dbReference type="Proteomes" id="UP000183760"/>
    </source>
</evidence>
<accession>A0A511TEX5</accession>
<reference evidence="17 18" key="1">
    <citation type="submission" date="2016-10" db="EMBL/GenBank/DDBJ databases">
        <authorList>
            <person name="Varghese N."/>
            <person name="Submissions S."/>
        </authorList>
    </citation>
    <scope>NUCLEOTIDE SEQUENCE [LARGE SCALE GENOMIC DNA]</scope>
    <source>
        <strain evidence="17 18">DSM 16525</strain>
    </source>
</reference>
<dbReference type="RefSeq" id="WP_074958477.1">
    <property type="nucleotide sequence ID" value="NZ_BJXR01000052.1"/>
</dbReference>
<dbReference type="Pfam" id="PF00005">
    <property type="entry name" value="ABC_tran"/>
    <property type="match status" value="1"/>
</dbReference>
<dbReference type="PANTHER" id="PTHR43152:SF2">
    <property type="entry name" value="DRUG RESISTANCE ABC TRANSPORTER"/>
    <property type="match status" value="1"/>
</dbReference>
<evidence type="ECO:0000256" key="5">
    <source>
        <dbReference type="ARBA" id="ARBA00022763"/>
    </source>
</evidence>
<keyword evidence="9" id="KW-0238">DNA-binding</keyword>
<evidence type="ECO:0000256" key="14">
    <source>
        <dbReference type="SAM" id="MobiDB-lite"/>
    </source>
</evidence>
<name>A0A511TEX5_MYXFU</name>
<evidence type="ECO:0000256" key="4">
    <source>
        <dbReference type="ARBA" id="ARBA00022741"/>
    </source>
</evidence>
<dbReference type="GO" id="GO:0004518">
    <property type="term" value="F:nuclease activity"/>
    <property type="evidence" value="ECO:0007669"/>
    <property type="project" value="UniProtKB-KW"/>
</dbReference>
<dbReference type="Gene3D" id="1.20.1580.10">
    <property type="entry name" value="ABC transporter ATPase like domain"/>
    <property type="match status" value="2"/>
</dbReference>